<dbReference type="GO" id="GO:0004602">
    <property type="term" value="F:glutathione peroxidase activity"/>
    <property type="evidence" value="ECO:0007669"/>
    <property type="project" value="UniProtKB-ARBA"/>
</dbReference>
<dbReference type="PANTHER" id="PTHR44051:SF9">
    <property type="entry name" value="GLUTATHIONE S-TRANSFERASE 1"/>
    <property type="match status" value="1"/>
</dbReference>
<keyword evidence="3" id="KW-0808">Transferase</keyword>
<evidence type="ECO:0000313" key="7">
    <source>
        <dbReference type="Proteomes" id="UP000521872"/>
    </source>
</evidence>
<dbReference type="InterPro" id="IPR004045">
    <property type="entry name" value="Glutathione_S-Trfase_N"/>
</dbReference>
<dbReference type="PROSITE" id="PS50404">
    <property type="entry name" value="GST_NTER"/>
    <property type="match status" value="1"/>
</dbReference>
<feature type="domain" description="GST N-terminal" evidence="5">
    <location>
        <begin position="23"/>
        <end position="104"/>
    </location>
</feature>
<evidence type="ECO:0000313" key="6">
    <source>
        <dbReference type="EMBL" id="KAF4619975.1"/>
    </source>
</evidence>
<evidence type="ECO:0000256" key="1">
    <source>
        <dbReference type="ARBA" id="ARBA00007409"/>
    </source>
</evidence>
<dbReference type="SFLD" id="SFLDG01150">
    <property type="entry name" value="Main.1:_Beta-like"/>
    <property type="match status" value="1"/>
</dbReference>
<comment type="catalytic activity">
    <reaction evidence="4">
        <text>RX + glutathione = an S-substituted glutathione + a halide anion + H(+)</text>
        <dbReference type="Rhea" id="RHEA:16437"/>
        <dbReference type="ChEBI" id="CHEBI:15378"/>
        <dbReference type="ChEBI" id="CHEBI:16042"/>
        <dbReference type="ChEBI" id="CHEBI:17792"/>
        <dbReference type="ChEBI" id="CHEBI:57925"/>
        <dbReference type="ChEBI" id="CHEBI:90779"/>
        <dbReference type="EC" id="2.5.1.18"/>
    </reaction>
</comment>
<gene>
    <name evidence="6" type="ORF">D9613_004649</name>
</gene>
<name>A0A8H4R0F0_9AGAR</name>
<dbReference type="SUPFAM" id="SSF47616">
    <property type="entry name" value="GST C-terminal domain-like"/>
    <property type="match status" value="1"/>
</dbReference>
<dbReference type="SFLD" id="SFLDG00358">
    <property type="entry name" value="Main_(cytGST)"/>
    <property type="match status" value="1"/>
</dbReference>
<evidence type="ECO:0000256" key="4">
    <source>
        <dbReference type="ARBA" id="ARBA00047960"/>
    </source>
</evidence>
<dbReference type="CDD" id="cd03046">
    <property type="entry name" value="GST_N_GTT1_like"/>
    <property type="match status" value="1"/>
</dbReference>
<reference evidence="6 7" key="1">
    <citation type="submission" date="2019-12" db="EMBL/GenBank/DDBJ databases">
        <authorList>
            <person name="Floudas D."/>
            <person name="Bentzer J."/>
            <person name="Ahren D."/>
            <person name="Johansson T."/>
            <person name="Persson P."/>
            <person name="Tunlid A."/>
        </authorList>
    </citation>
    <scope>NUCLEOTIDE SEQUENCE [LARGE SCALE GENOMIC DNA]</scope>
    <source>
        <strain evidence="6 7">CBS 102.39</strain>
    </source>
</reference>
<evidence type="ECO:0000259" key="5">
    <source>
        <dbReference type="PROSITE" id="PS50404"/>
    </source>
</evidence>
<dbReference type="AlphaFoldDB" id="A0A8H4R0F0"/>
<evidence type="ECO:0000256" key="3">
    <source>
        <dbReference type="ARBA" id="ARBA00022679"/>
    </source>
</evidence>
<dbReference type="InterPro" id="IPR036282">
    <property type="entry name" value="Glutathione-S-Trfase_C_sf"/>
</dbReference>
<dbReference type="Gene3D" id="1.20.1050.10">
    <property type="match status" value="1"/>
</dbReference>
<dbReference type="EC" id="2.5.1.18" evidence="2"/>
<dbReference type="Pfam" id="PF02798">
    <property type="entry name" value="GST_N"/>
    <property type="match status" value="1"/>
</dbReference>
<dbReference type="Proteomes" id="UP000521872">
    <property type="component" value="Unassembled WGS sequence"/>
</dbReference>
<dbReference type="SUPFAM" id="SSF52833">
    <property type="entry name" value="Thioredoxin-like"/>
    <property type="match status" value="1"/>
</dbReference>
<evidence type="ECO:0000256" key="2">
    <source>
        <dbReference type="ARBA" id="ARBA00012452"/>
    </source>
</evidence>
<dbReference type="InterPro" id="IPR040079">
    <property type="entry name" value="Glutathione_S-Trfase"/>
</dbReference>
<dbReference type="PANTHER" id="PTHR44051">
    <property type="entry name" value="GLUTATHIONE S-TRANSFERASE-RELATED"/>
    <property type="match status" value="1"/>
</dbReference>
<dbReference type="SFLD" id="SFLDS00019">
    <property type="entry name" value="Glutathione_Transferase_(cytos"/>
    <property type="match status" value="1"/>
</dbReference>
<dbReference type="FunFam" id="3.40.30.10:FF:000156">
    <property type="entry name" value="Glutathione S-transferase 1"/>
    <property type="match status" value="1"/>
</dbReference>
<comment type="similarity">
    <text evidence="1">Belongs to the GST superfamily.</text>
</comment>
<dbReference type="GO" id="GO:0004364">
    <property type="term" value="F:glutathione transferase activity"/>
    <property type="evidence" value="ECO:0007669"/>
    <property type="project" value="UniProtKB-EC"/>
</dbReference>
<proteinExistence type="inferred from homology"/>
<keyword evidence="7" id="KW-1185">Reference proteome</keyword>
<protein>
    <recommendedName>
        <fullName evidence="2">glutathione transferase</fullName>
        <ecNumber evidence="2">2.5.1.18</ecNumber>
    </recommendedName>
</protein>
<dbReference type="InterPro" id="IPR036249">
    <property type="entry name" value="Thioredoxin-like_sf"/>
</dbReference>
<organism evidence="6 7">
    <name type="scientific">Agrocybe pediades</name>
    <dbReference type="NCBI Taxonomy" id="84607"/>
    <lineage>
        <taxon>Eukaryota</taxon>
        <taxon>Fungi</taxon>
        <taxon>Dikarya</taxon>
        <taxon>Basidiomycota</taxon>
        <taxon>Agaricomycotina</taxon>
        <taxon>Agaricomycetes</taxon>
        <taxon>Agaricomycetidae</taxon>
        <taxon>Agaricales</taxon>
        <taxon>Agaricineae</taxon>
        <taxon>Strophariaceae</taxon>
        <taxon>Agrocybe</taxon>
    </lineage>
</organism>
<dbReference type="EMBL" id="JAACJL010000016">
    <property type="protein sequence ID" value="KAF4619975.1"/>
    <property type="molecule type" value="Genomic_DNA"/>
</dbReference>
<dbReference type="GO" id="GO:0005737">
    <property type="term" value="C:cytoplasm"/>
    <property type="evidence" value="ECO:0007669"/>
    <property type="project" value="UniProtKB-ARBA"/>
</dbReference>
<comment type="caution">
    <text evidence="6">The sequence shown here is derived from an EMBL/GenBank/DDBJ whole genome shotgun (WGS) entry which is preliminary data.</text>
</comment>
<sequence length="245" mass="27886">MITHAPKNIIHRPLHPASLQLATIMITVHHLNNSRSQRVLWLLEELEVPYEIKKYTRAPEGRAPPELLAIHPLGKSPIITDGETTVAESGAIVEYLIQKYGSEKSTVPSSGQLDNLYYNHYAEGSLQPVLTRCEIFSKIPPAMPFFLRPILRFVFNQVHKVLDGPELINHSKMIETHLENRTWFAGGDHPTSADYLMGFTLEHFLSVVPEYAGPRIVEYVKRIQERPAYKHALERGGEYAFLLKN</sequence>
<dbReference type="Gene3D" id="3.40.30.10">
    <property type="entry name" value="Glutaredoxin"/>
    <property type="match status" value="1"/>
</dbReference>
<accession>A0A8H4R0F0</accession>